<name>A0A8B6FHF8_MYTGA</name>
<dbReference type="AlphaFoldDB" id="A0A8B6FHF8"/>
<gene>
    <name evidence="2" type="ORF">MGAL_10B005750</name>
</gene>
<comment type="caution">
    <text evidence="2">The sequence shown here is derived from an EMBL/GenBank/DDBJ whole genome shotgun (WGS) entry which is preliminary data.</text>
</comment>
<dbReference type="EMBL" id="UYJE01006879">
    <property type="protein sequence ID" value="VDI49869.1"/>
    <property type="molecule type" value="Genomic_DNA"/>
</dbReference>
<protein>
    <submittedName>
        <fullName evidence="2">Uncharacterized protein</fullName>
    </submittedName>
</protein>
<dbReference type="Proteomes" id="UP000596742">
    <property type="component" value="Unassembled WGS sequence"/>
</dbReference>
<proteinExistence type="predicted"/>
<reference evidence="2" key="1">
    <citation type="submission" date="2018-11" db="EMBL/GenBank/DDBJ databases">
        <authorList>
            <person name="Alioto T."/>
            <person name="Alioto T."/>
        </authorList>
    </citation>
    <scope>NUCLEOTIDE SEQUENCE</scope>
</reference>
<sequence length="377" mass="41995">MEDSNLLYSQCDLNEERAPFKGCNISFTVNGSSICSATPDCQGITCCLPLTFINGERKINVTFHFISCNKAEYSVERKLWQKTPESGKVVTENIGDAFQYNYTLAAGLNPNTYVVTIDLQVCYLAGEFCKTYKLLDAANLKCSSMRRKKRRRRSITEPMVSNFKESIRILIERQASSEEIEKYLQNLKEYELNIIEENLRGAVLPGTDTKTSVKSAMKALGWNNPATIAIATDIDTTETVIGDEMIRDMLVSSTSDIQGRTKQAYVVGHGLTNEGVKLLGQKLANMTIGDIENLLDVKNVDPVEIIKLMDQLRDLFRALISEYFGKILGGGSDVFKSEDLVLWGEVPLPRRTMKLEFPPEGPGIIPIAGIINLSFST</sequence>
<keyword evidence="1" id="KW-0175">Coiled coil</keyword>
<keyword evidence="3" id="KW-1185">Reference proteome</keyword>
<organism evidence="2 3">
    <name type="scientific">Mytilus galloprovincialis</name>
    <name type="common">Mediterranean mussel</name>
    <dbReference type="NCBI Taxonomy" id="29158"/>
    <lineage>
        <taxon>Eukaryota</taxon>
        <taxon>Metazoa</taxon>
        <taxon>Spiralia</taxon>
        <taxon>Lophotrochozoa</taxon>
        <taxon>Mollusca</taxon>
        <taxon>Bivalvia</taxon>
        <taxon>Autobranchia</taxon>
        <taxon>Pteriomorphia</taxon>
        <taxon>Mytilida</taxon>
        <taxon>Mytiloidea</taxon>
        <taxon>Mytilidae</taxon>
        <taxon>Mytilinae</taxon>
        <taxon>Mytilus</taxon>
    </lineage>
</organism>
<accession>A0A8B6FHF8</accession>
<dbReference type="OrthoDB" id="10482010at2759"/>
<evidence type="ECO:0000313" key="3">
    <source>
        <dbReference type="Proteomes" id="UP000596742"/>
    </source>
</evidence>
<feature type="coiled-coil region" evidence="1">
    <location>
        <begin position="173"/>
        <end position="200"/>
    </location>
</feature>
<evidence type="ECO:0000256" key="1">
    <source>
        <dbReference type="SAM" id="Coils"/>
    </source>
</evidence>
<evidence type="ECO:0000313" key="2">
    <source>
        <dbReference type="EMBL" id="VDI49869.1"/>
    </source>
</evidence>